<dbReference type="OrthoDB" id="5497424at2"/>
<reference evidence="2" key="1">
    <citation type="submission" date="2016-10" db="EMBL/GenBank/DDBJ databases">
        <authorList>
            <person name="Varghese N."/>
            <person name="Submissions S."/>
        </authorList>
    </citation>
    <scope>NUCLEOTIDE SEQUENCE [LARGE SCALE GENOMIC DNA]</scope>
    <source>
        <strain evidence="2">ATCC 25963</strain>
    </source>
</reference>
<protein>
    <submittedName>
        <fullName evidence="1">Uncharacterized protein</fullName>
    </submittedName>
</protein>
<gene>
    <name evidence="1" type="ORF">SAMN02745121_04433</name>
</gene>
<dbReference type="EMBL" id="FOMX01000014">
    <property type="protein sequence ID" value="SFE48543.1"/>
    <property type="molecule type" value="Genomic_DNA"/>
</dbReference>
<proteinExistence type="predicted"/>
<evidence type="ECO:0000313" key="2">
    <source>
        <dbReference type="Proteomes" id="UP000199400"/>
    </source>
</evidence>
<accession>A0A1I2AZV2</accession>
<dbReference type="RefSeq" id="WP_096332086.1">
    <property type="nucleotide sequence ID" value="NZ_FOMX01000014.1"/>
</dbReference>
<organism evidence="1 2">
    <name type="scientific">Nannocystis exedens</name>
    <dbReference type="NCBI Taxonomy" id="54"/>
    <lineage>
        <taxon>Bacteria</taxon>
        <taxon>Pseudomonadati</taxon>
        <taxon>Myxococcota</taxon>
        <taxon>Polyangia</taxon>
        <taxon>Nannocystales</taxon>
        <taxon>Nannocystaceae</taxon>
        <taxon>Nannocystis</taxon>
    </lineage>
</organism>
<dbReference type="AlphaFoldDB" id="A0A1I2AZV2"/>
<dbReference type="Proteomes" id="UP000199400">
    <property type="component" value="Unassembled WGS sequence"/>
</dbReference>
<keyword evidence="2" id="KW-1185">Reference proteome</keyword>
<name>A0A1I2AZV2_9BACT</name>
<evidence type="ECO:0000313" key="1">
    <source>
        <dbReference type="EMBL" id="SFE48543.1"/>
    </source>
</evidence>
<sequence length="302" mass="33868">MSSQPAAQISSGTDEPVEEIYYRKGDIDFCFLLNRRHHNLRVFDYRVGNYQQKRDFFDRIARAEGLRKVFTVVEKQDSKSWRSVGFSREGAIPGYFRTADAYIMSRVYTEDGEPIQGGAPKMGAPLALPGKEGKDKDLKSVPKPRGLTVDFIRDPVLLQDIVRGVGQDALYAPFRRGVFNPDLAIHAKTGKKEYWVGAETDSSFGHAKVDMLTPPVKDIELPVLEYCVKALLDELHKQETASVFALCAADWTLSNQVYSELGFKVTARLTDHITRADEFVGAQLWHRRLANVAAPKLSSLIG</sequence>